<keyword evidence="4" id="KW-1185">Reference proteome</keyword>
<gene>
    <name evidence="3" type="ORF">F0562_010290</name>
</gene>
<dbReference type="InterPro" id="IPR042277">
    <property type="entry name" value="IST1-like"/>
</dbReference>
<dbReference type="AlphaFoldDB" id="A0A5J5A3G8"/>
<dbReference type="EMBL" id="CM018047">
    <property type="protein sequence ID" value="KAA8523867.1"/>
    <property type="molecule type" value="Genomic_DNA"/>
</dbReference>
<evidence type="ECO:0000256" key="1">
    <source>
        <dbReference type="ARBA" id="ARBA00005536"/>
    </source>
</evidence>
<name>A0A5J5A3G8_9ASTE</name>
<evidence type="ECO:0000256" key="2">
    <source>
        <dbReference type="SAM" id="MobiDB-lite"/>
    </source>
</evidence>
<accession>A0A5J5A3G8</accession>
<comment type="similarity">
    <text evidence="1">Belongs to the IST1 family.</text>
</comment>
<dbReference type="PANTHER" id="PTHR12161">
    <property type="entry name" value="IST1 FAMILY MEMBER"/>
    <property type="match status" value="1"/>
</dbReference>
<dbReference type="InterPro" id="IPR005061">
    <property type="entry name" value="Ist1"/>
</dbReference>
<proteinExistence type="inferred from homology"/>
<dbReference type="Gene3D" id="1.20.1260.60">
    <property type="entry name" value="Vacuolar protein sorting-associated protein Ist1"/>
    <property type="match status" value="1"/>
</dbReference>
<dbReference type="PANTHER" id="PTHR12161:SF58">
    <property type="entry name" value="REGULATOR OF VPS4 ACTIVITY IN THE MVB PATHWAY PROTEIN"/>
    <property type="match status" value="1"/>
</dbReference>
<feature type="region of interest" description="Disordered" evidence="2">
    <location>
        <begin position="212"/>
        <end position="232"/>
    </location>
</feature>
<protein>
    <submittedName>
        <fullName evidence="3">Uncharacterized protein</fullName>
    </submittedName>
</protein>
<dbReference type="GO" id="GO:0015031">
    <property type="term" value="P:protein transport"/>
    <property type="evidence" value="ECO:0007669"/>
    <property type="project" value="InterPro"/>
</dbReference>
<sequence>MVIWLNSFGIFEAEQLYKDQCVLSAYNQLENFCDCIYTNIGDIGKRSELSGAVIEAVSSLIFAASRCGELPELNLIRYLFKKHFGDDFERLNVELKPGNSVNSQIQHNLDTNLVPDNVKFQLASEIAKEYTLLGPQSDEQNFLTQGLELEMSNFSNQNHKPKKDGFSDLGIRGISKNNGNGPMRPLKFKDLLRKIGSKFSLSTKISTVAVQMESQENSSRRSTASNGSPQIQDTSIVCLVDMEELSGKHMSKNARSEIDEIKEGLSSYNELEIVTSSCKEEIEEKEEDESKPRLSHVHPKLPDYDDLVAKFRDLKEEHMQNNSNTRTLRGLYGTTAALDSQSMQAIGVPVQPPAGPALSKCHIALDGTTQDKVNCCPPFSTANAINFVPPPSYEPLRVRQPAHKLDAEN</sequence>
<dbReference type="OrthoDB" id="29853at2759"/>
<organism evidence="3 4">
    <name type="scientific">Nyssa sinensis</name>
    <dbReference type="NCBI Taxonomy" id="561372"/>
    <lineage>
        <taxon>Eukaryota</taxon>
        <taxon>Viridiplantae</taxon>
        <taxon>Streptophyta</taxon>
        <taxon>Embryophyta</taxon>
        <taxon>Tracheophyta</taxon>
        <taxon>Spermatophyta</taxon>
        <taxon>Magnoliopsida</taxon>
        <taxon>eudicotyledons</taxon>
        <taxon>Gunneridae</taxon>
        <taxon>Pentapetalae</taxon>
        <taxon>asterids</taxon>
        <taxon>Cornales</taxon>
        <taxon>Nyssaceae</taxon>
        <taxon>Nyssa</taxon>
    </lineage>
</organism>
<evidence type="ECO:0000313" key="4">
    <source>
        <dbReference type="Proteomes" id="UP000325577"/>
    </source>
</evidence>
<dbReference type="Proteomes" id="UP000325577">
    <property type="component" value="Linkage Group LG4"/>
</dbReference>
<reference evidence="3 4" key="1">
    <citation type="submission" date="2019-09" db="EMBL/GenBank/DDBJ databases">
        <title>A chromosome-level genome assembly of the Chinese tupelo Nyssa sinensis.</title>
        <authorList>
            <person name="Yang X."/>
            <person name="Kang M."/>
            <person name="Yang Y."/>
            <person name="Xiong H."/>
            <person name="Wang M."/>
            <person name="Zhang Z."/>
            <person name="Wang Z."/>
            <person name="Wu H."/>
            <person name="Ma T."/>
            <person name="Liu J."/>
            <person name="Xi Z."/>
        </authorList>
    </citation>
    <scope>NUCLEOTIDE SEQUENCE [LARGE SCALE GENOMIC DNA]</scope>
    <source>
        <strain evidence="3">J267</strain>
        <tissue evidence="3">Leaf</tissue>
    </source>
</reference>
<dbReference type="Pfam" id="PF03398">
    <property type="entry name" value="Ist1"/>
    <property type="match status" value="1"/>
</dbReference>
<evidence type="ECO:0000313" key="3">
    <source>
        <dbReference type="EMBL" id="KAA8523867.1"/>
    </source>
</evidence>